<dbReference type="RefSeq" id="WP_213042017.1">
    <property type="nucleotide sequence ID" value="NZ_CAJNBJ010000005.1"/>
</dbReference>
<accession>A0ABM8R9L9</accession>
<name>A0ABM8R9L9_9BACT</name>
<dbReference type="Proteomes" id="UP000675880">
    <property type="component" value="Unassembled WGS sequence"/>
</dbReference>
<evidence type="ECO:0008006" key="3">
    <source>
        <dbReference type="Google" id="ProtNLM"/>
    </source>
</evidence>
<reference evidence="1 2" key="1">
    <citation type="submission" date="2021-02" db="EMBL/GenBank/DDBJ databases">
        <authorList>
            <person name="Han P."/>
        </authorList>
    </citation>
    <scope>NUCLEOTIDE SEQUENCE [LARGE SCALE GENOMIC DNA]</scope>
    <source>
        <strain evidence="1">Candidatus Nitrospira sp. ZN2</strain>
    </source>
</reference>
<organism evidence="1 2">
    <name type="scientific">Nitrospira defluvii</name>
    <dbReference type="NCBI Taxonomy" id="330214"/>
    <lineage>
        <taxon>Bacteria</taxon>
        <taxon>Pseudomonadati</taxon>
        <taxon>Nitrospirota</taxon>
        <taxon>Nitrospiria</taxon>
        <taxon>Nitrospirales</taxon>
        <taxon>Nitrospiraceae</taxon>
        <taxon>Nitrospira</taxon>
    </lineage>
</organism>
<evidence type="ECO:0000313" key="1">
    <source>
        <dbReference type="EMBL" id="CAE6740775.1"/>
    </source>
</evidence>
<comment type="caution">
    <text evidence="1">The sequence shown here is derived from an EMBL/GenBank/DDBJ whole genome shotgun (WGS) entry which is preliminary data.</text>
</comment>
<keyword evidence="2" id="KW-1185">Reference proteome</keyword>
<sequence>MPSHEKDFLTPKQLAHRWQVSVEYLYRAVLGLPGGIPAMKLGNGSRARWRIALGVIEDWERKHSPPHYE</sequence>
<gene>
    <name evidence="1" type="ORF">NSPZN2_130080</name>
</gene>
<proteinExistence type="predicted"/>
<evidence type="ECO:0000313" key="2">
    <source>
        <dbReference type="Proteomes" id="UP000675880"/>
    </source>
</evidence>
<dbReference type="EMBL" id="CAJNBJ010000005">
    <property type="protein sequence ID" value="CAE6740775.1"/>
    <property type="molecule type" value="Genomic_DNA"/>
</dbReference>
<protein>
    <recommendedName>
        <fullName evidence="3">Helix-turn-helix domain-containing protein</fullName>
    </recommendedName>
</protein>